<keyword evidence="4" id="KW-0540">Nuclease</keyword>
<protein>
    <submittedName>
        <fullName evidence="4">HNH endonuclease signature motif containing protein</fullName>
    </submittedName>
</protein>
<name>A0ABW3N0W9_9MICO</name>
<gene>
    <name evidence="4" type="ORF">ACFQ2V_19435</name>
</gene>
<keyword evidence="1" id="KW-0175">Coiled coil</keyword>
<dbReference type="GO" id="GO:0004519">
    <property type="term" value="F:endonuclease activity"/>
    <property type="evidence" value="ECO:0007669"/>
    <property type="project" value="UniProtKB-KW"/>
</dbReference>
<evidence type="ECO:0000313" key="4">
    <source>
        <dbReference type="EMBL" id="MFD1056491.1"/>
    </source>
</evidence>
<evidence type="ECO:0000256" key="2">
    <source>
        <dbReference type="SAM" id="MobiDB-lite"/>
    </source>
</evidence>
<evidence type="ECO:0000313" key="5">
    <source>
        <dbReference type="Proteomes" id="UP001597046"/>
    </source>
</evidence>
<comment type="caution">
    <text evidence="4">The sequence shown here is derived from an EMBL/GenBank/DDBJ whole genome shotgun (WGS) entry which is preliminary data.</text>
</comment>
<feature type="coiled-coil region" evidence="1">
    <location>
        <begin position="54"/>
        <end position="88"/>
    </location>
</feature>
<dbReference type="EMBL" id="JBHTKH010000019">
    <property type="protein sequence ID" value="MFD1056491.1"/>
    <property type="molecule type" value="Genomic_DNA"/>
</dbReference>
<feature type="domain" description="HNH" evidence="3">
    <location>
        <begin position="391"/>
        <end position="435"/>
    </location>
</feature>
<dbReference type="CDD" id="cd00085">
    <property type="entry name" value="HNHc"/>
    <property type="match status" value="1"/>
</dbReference>
<dbReference type="RefSeq" id="WP_386054600.1">
    <property type="nucleotide sequence ID" value="NZ_JBHTKH010000019.1"/>
</dbReference>
<keyword evidence="4" id="KW-0255">Endonuclease</keyword>
<reference evidence="5" key="1">
    <citation type="journal article" date="2019" name="Int. J. Syst. Evol. Microbiol.">
        <title>The Global Catalogue of Microorganisms (GCM) 10K type strain sequencing project: providing services to taxonomists for standard genome sequencing and annotation.</title>
        <authorList>
            <consortium name="The Broad Institute Genomics Platform"/>
            <consortium name="The Broad Institute Genome Sequencing Center for Infectious Disease"/>
            <person name="Wu L."/>
            <person name="Ma J."/>
        </authorList>
    </citation>
    <scope>NUCLEOTIDE SEQUENCE [LARGE SCALE GENOMIC DNA]</scope>
    <source>
        <strain evidence="5">CCUG 57508</strain>
    </source>
</reference>
<dbReference type="InterPro" id="IPR003615">
    <property type="entry name" value="HNH_nuc"/>
</dbReference>
<organism evidence="4 5">
    <name type="scientific">Terrabacter terrigena</name>
    <dbReference type="NCBI Taxonomy" id="574718"/>
    <lineage>
        <taxon>Bacteria</taxon>
        <taxon>Bacillati</taxon>
        <taxon>Actinomycetota</taxon>
        <taxon>Actinomycetes</taxon>
        <taxon>Micrococcales</taxon>
        <taxon>Intrasporangiaceae</taxon>
        <taxon>Terrabacter</taxon>
    </lineage>
</organism>
<feature type="region of interest" description="Disordered" evidence="2">
    <location>
        <begin position="464"/>
        <end position="493"/>
    </location>
</feature>
<dbReference type="Proteomes" id="UP001597046">
    <property type="component" value="Unassembled WGS sequence"/>
</dbReference>
<dbReference type="InterPro" id="IPR002711">
    <property type="entry name" value="HNH"/>
</dbReference>
<evidence type="ECO:0000256" key="1">
    <source>
        <dbReference type="SAM" id="Coils"/>
    </source>
</evidence>
<keyword evidence="4" id="KW-0378">Hydrolase</keyword>
<keyword evidence="5" id="KW-1185">Reference proteome</keyword>
<evidence type="ECO:0000259" key="3">
    <source>
        <dbReference type="Pfam" id="PF01844"/>
    </source>
</evidence>
<proteinExistence type="predicted"/>
<dbReference type="Pfam" id="PF01844">
    <property type="entry name" value="HNH"/>
    <property type="match status" value="1"/>
</dbReference>
<dbReference type="Gene3D" id="1.10.30.50">
    <property type="match status" value="1"/>
</dbReference>
<accession>A0ABW3N0W9</accession>
<sequence length="493" mass="53261">MPYHDTDPATLARIAFVLGARGERASARRFGGSAERVDAAGERRRVDSGDSLRDEGLDAEAEEIVAEIEALERSKARIEAQLLDAYAALHTVEELQLARLPRTPVPLSAEQVVTQEIACATGVGAAEVSRRLELATAPRRHRVVRERLRDGRVSLHRALQVVAETRSLDDSVLPGLETAVLAPAPDGSVSSQRLFISRLRRCVRSADHRGEDERHCAAVRRRRVHGHLTDDGMGVFTVVAPGESVVGVLDRVDALARAARAAGDERTLDQLRSDLLCDLALFGIVPATGAQAAPAVVAPTCGSWLASAPPAVVRIVVPFEVAVGLSDAACEIPGHGWVTAAHARQIMTAPGSVWQRLAVDVNSGRALELSTDRYAPTREMVEHVRAVDGVCRAPGCQVPAERCDLDHIVPWPEGETRVSNLESLSRGCHNPKTARVWTVERIDDDGVRWTSLAGRSYVTYPRDWREALRDPGAGPPSGAESELELPESDPPPF</sequence>